<keyword evidence="1" id="KW-0812">Transmembrane</keyword>
<name>A0ABR7M9K9_9BACT</name>
<keyword evidence="5" id="KW-1185">Reference proteome</keyword>
<comment type="caution">
    <text evidence="4">The sequence shown here is derived from an EMBL/GenBank/DDBJ whole genome shotgun (WGS) entry which is preliminary data.</text>
</comment>
<evidence type="ECO:0008006" key="6">
    <source>
        <dbReference type="Google" id="ProtNLM"/>
    </source>
</evidence>
<proteinExistence type="predicted"/>
<dbReference type="InterPro" id="IPR024079">
    <property type="entry name" value="MetalloPept_cat_dom_sf"/>
</dbReference>
<accession>A0ABR7M9K9</accession>
<dbReference type="CDD" id="cd00146">
    <property type="entry name" value="PKD"/>
    <property type="match status" value="1"/>
</dbReference>
<evidence type="ECO:0000313" key="4">
    <source>
        <dbReference type="EMBL" id="MBC6491519.1"/>
    </source>
</evidence>
<dbReference type="SMART" id="SM00089">
    <property type="entry name" value="PKD"/>
    <property type="match status" value="1"/>
</dbReference>
<feature type="domain" description="Peptidase M12B" evidence="3">
    <location>
        <begin position="222"/>
        <end position="429"/>
    </location>
</feature>
<dbReference type="Gene3D" id="3.40.390.10">
    <property type="entry name" value="Collagenase (Catalytic Domain)"/>
    <property type="match status" value="1"/>
</dbReference>
<dbReference type="RefSeq" id="WP_187256799.1">
    <property type="nucleotide sequence ID" value="NZ_JBHULF010000014.1"/>
</dbReference>
<dbReference type="PANTHER" id="PTHR11905:SF159">
    <property type="entry name" value="ADAM METALLOPROTEASE"/>
    <property type="match status" value="1"/>
</dbReference>
<dbReference type="Proteomes" id="UP000765802">
    <property type="component" value="Unassembled WGS sequence"/>
</dbReference>
<dbReference type="Pfam" id="PF18911">
    <property type="entry name" value="PKD_4"/>
    <property type="match status" value="1"/>
</dbReference>
<dbReference type="Pfam" id="PF20009">
    <property type="entry name" value="GEVED"/>
    <property type="match status" value="1"/>
</dbReference>
<dbReference type="Pfam" id="PF13688">
    <property type="entry name" value="Reprolysin_5"/>
    <property type="match status" value="1"/>
</dbReference>
<dbReference type="SUPFAM" id="SSF49299">
    <property type="entry name" value="PKD domain"/>
    <property type="match status" value="1"/>
</dbReference>
<dbReference type="InterPro" id="IPR001590">
    <property type="entry name" value="Peptidase_M12B"/>
</dbReference>
<dbReference type="EMBL" id="MBUA01000012">
    <property type="protein sequence ID" value="MBC6491519.1"/>
    <property type="molecule type" value="Genomic_DNA"/>
</dbReference>
<dbReference type="InterPro" id="IPR013783">
    <property type="entry name" value="Ig-like_fold"/>
</dbReference>
<evidence type="ECO:0000256" key="1">
    <source>
        <dbReference type="SAM" id="Phobius"/>
    </source>
</evidence>
<keyword evidence="1" id="KW-0472">Membrane</keyword>
<dbReference type="PROSITE" id="PS50215">
    <property type="entry name" value="ADAM_MEPRO"/>
    <property type="match status" value="1"/>
</dbReference>
<sequence>MTTRTFHAKTRLYAGILTFVIQGMLFFPVQSFAQQKFSGSKVDNDKAVSLTKVFRKYTLFNINMGEIARHAKAGGKGTVNLVLDFPGFEQLALSLNEQDIFSSDYQLVLGNPGGRQKSAKPDIKTYSGKLAGDESSSVYLTISDKTIYGFIKGNGKEYYMEPLRYFDKKANPTTYVLYEAKDVIPQSGVMCAVTEADQRDLTSTAPATSQMETLGTATGTCKMIEMAIASDASMVDKYGSVQAVEEHNISVLYMMVGLYGDAQIGSQYLGFSIKGQYISTNTASDPYSPTYSGPDAGIILNNFSTWGFAGNFGFSYDLGQVWTARDIGMESPTGSGNYSYGTIGLAWVGTVCNARFKHQLLEDVYSSSMAQAVVAAHETGHNLSANHDASGAPYIMAPSTSPTGYATSFSPASLTSMNNYLGDPFVTCLSGCVPAPTIALFNMSSSNICTGNSINFTNASVGENLSYSWSFPGGNPASSTNANPVVSYSTSGTKTITLTVSNANGTSSKTKEIFVADAPGVACSQNTAGNGTMSALFSFSLRDIQYSTNTYYIGRYFEDLACTNNTRLQPATNYSFISNTGYSAAGITNNVQLFIDYNNDGDFSDANESVYFSAGCVQGTSTNSFTTPANPPVKGAWLRLRFMTIPCGLPLSNGCTIPDNASVRDFAVYFPEECPVVQLPTAAEQATVNISGAGATMLRSATCGLLGALLPNGASPVSGVVDAKVWIEPIVPTYAGLPYVARHYEITPAVNAAAATGRVTQYFLPRRNLMPIMPPRTVMPKCLPVPPMPRVLPTFGLKNIPAAVTMERDCLPLIQVHQLYWIQPIPTLSGTAPSTVGK</sequence>
<keyword evidence="1" id="KW-1133">Transmembrane helix</keyword>
<dbReference type="InterPro" id="IPR000601">
    <property type="entry name" value="PKD_dom"/>
</dbReference>
<dbReference type="InterPro" id="IPR045474">
    <property type="entry name" value="GEVED"/>
</dbReference>
<dbReference type="PROSITE" id="PS50093">
    <property type="entry name" value="PKD"/>
    <property type="match status" value="1"/>
</dbReference>
<evidence type="ECO:0000313" key="5">
    <source>
        <dbReference type="Proteomes" id="UP000765802"/>
    </source>
</evidence>
<feature type="transmembrane region" description="Helical" evidence="1">
    <location>
        <begin position="12"/>
        <end position="33"/>
    </location>
</feature>
<dbReference type="SUPFAM" id="SSF55486">
    <property type="entry name" value="Metalloproteases ('zincins'), catalytic domain"/>
    <property type="match status" value="1"/>
</dbReference>
<dbReference type="InterPro" id="IPR035986">
    <property type="entry name" value="PKD_dom_sf"/>
</dbReference>
<organism evidence="4 5">
    <name type="scientific">Flavihumibacter stibioxidans</name>
    <dbReference type="NCBI Taxonomy" id="1834163"/>
    <lineage>
        <taxon>Bacteria</taxon>
        <taxon>Pseudomonadati</taxon>
        <taxon>Bacteroidota</taxon>
        <taxon>Chitinophagia</taxon>
        <taxon>Chitinophagales</taxon>
        <taxon>Chitinophagaceae</taxon>
        <taxon>Flavihumibacter</taxon>
    </lineage>
</organism>
<evidence type="ECO:0000259" key="2">
    <source>
        <dbReference type="PROSITE" id="PS50093"/>
    </source>
</evidence>
<dbReference type="InterPro" id="IPR022409">
    <property type="entry name" value="PKD/Chitinase_dom"/>
</dbReference>
<gene>
    <name evidence="4" type="ORF">BC349_10770</name>
</gene>
<evidence type="ECO:0000259" key="3">
    <source>
        <dbReference type="PROSITE" id="PS50215"/>
    </source>
</evidence>
<dbReference type="PANTHER" id="PTHR11905">
    <property type="entry name" value="ADAM A DISINTEGRIN AND METALLOPROTEASE DOMAIN"/>
    <property type="match status" value="1"/>
</dbReference>
<dbReference type="Gene3D" id="2.60.40.10">
    <property type="entry name" value="Immunoglobulins"/>
    <property type="match status" value="1"/>
</dbReference>
<feature type="domain" description="PKD" evidence="2">
    <location>
        <begin position="437"/>
        <end position="515"/>
    </location>
</feature>
<protein>
    <recommendedName>
        <fullName evidence="6">PKD domain-containing protein</fullName>
    </recommendedName>
</protein>
<reference evidence="4 5" key="1">
    <citation type="submission" date="2016-07" db="EMBL/GenBank/DDBJ databases">
        <title>Genome analysis of Flavihumibacter stibioxidans YS-17.</title>
        <authorList>
            <person name="Shi K."/>
            <person name="Han Y."/>
            <person name="Wang G."/>
        </authorList>
    </citation>
    <scope>NUCLEOTIDE SEQUENCE [LARGE SCALE GENOMIC DNA]</scope>
    <source>
        <strain evidence="4 5">YS-17</strain>
    </source>
</reference>